<feature type="signal peptide" evidence="1">
    <location>
        <begin position="1"/>
        <end position="21"/>
    </location>
</feature>
<dbReference type="PANTHER" id="PTHR12121">
    <property type="entry name" value="CARBON CATABOLITE REPRESSOR PROTEIN 4"/>
    <property type="match status" value="1"/>
</dbReference>
<dbReference type="Proteomes" id="UP001058267">
    <property type="component" value="Chromosome"/>
</dbReference>
<dbReference type="SUPFAM" id="SSF56219">
    <property type="entry name" value="DNase I-like"/>
    <property type="match status" value="1"/>
</dbReference>
<dbReference type="GO" id="GO:0004519">
    <property type="term" value="F:endonuclease activity"/>
    <property type="evidence" value="ECO:0007669"/>
    <property type="project" value="UniProtKB-KW"/>
</dbReference>
<keyword evidence="1" id="KW-0732">Signal</keyword>
<evidence type="ECO:0000259" key="2">
    <source>
        <dbReference type="Pfam" id="PF03372"/>
    </source>
</evidence>
<dbReference type="Gene3D" id="3.60.10.10">
    <property type="entry name" value="Endonuclease/exonuclease/phosphatase"/>
    <property type="match status" value="1"/>
</dbReference>
<keyword evidence="3" id="KW-0255">Endonuclease</keyword>
<reference evidence="3" key="1">
    <citation type="journal article" date="2022" name="Cell">
        <title>Design, construction, and in vivo augmentation of a complex gut microbiome.</title>
        <authorList>
            <person name="Cheng A.G."/>
            <person name="Ho P.Y."/>
            <person name="Aranda-Diaz A."/>
            <person name="Jain S."/>
            <person name="Yu F.B."/>
            <person name="Meng X."/>
            <person name="Wang M."/>
            <person name="Iakiviak M."/>
            <person name="Nagashima K."/>
            <person name="Zhao A."/>
            <person name="Murugkar P."/>
            <person name="Patil A."/>
            <person name="Atabakhsh K."/>
            <person name="Weakley A."/>
            <person name="Yan J."/>
            <person name="Brumbaugh A.R."/>
            <person name="Higginbottom S."/>
            <person name="Dimas A."/>
            <person name="Shiver A.L."/>
            <person name="Deutschbauer A."/>
            <person name="Neff N."/>
            <person name="Sonnenburg J.L."/>
            <person name="Huang K.C."/>
            <person name="Fischbach M.A."/>
        </authorList>
    </citation>
    <scope>NUCLEOTIDE SEQUENCE</scope>
    <source>
        <strain evidence="3">JC50</strain>
    </source>
</reference>
<dbReference type="PANTHER" id="PTHR12121:SF36">
    <property type="entry name" value="ENDONUCLEASE_EXONUCLEASE_PHOSPHATASE DOMAIN-CONTAINING PROTEIN"/>
    <property type="match status" value="1"/>
</dbReference>
<keyword evidence="3" id="KW-0378">Hydrolase</keyword>
<name>A0ABY5V5E1_9BACT</name>
<dbReference type="Pfam" id="PF03372">
    <property type="entry name" value="Exo_endo_phos"/>
    <property type="match status" value="1"/>
</dbReference>
<dbReference type="RefSeq" id="WP_026076475.1">
    <property type="nucleotide sequence ID" value="NZ_CP102252.1"/>
</dbReference>
<dbReference type="InterPro" id="IPR036691">
    <property type="entry name" value="Endo/exonu/phosph_ase_sf"/>
</dbReference>
<keyword evidence="3" id="KW-0540">Nuclease</keyword>
<feature type="domain" description="Endonuclease/exonuclease/phosphatase" evidence="2">
    <location>
        <begin position="50"/>
        <end position="295"/>
    </location>
</feature>
<feature type="chain" id="PRO_5045936379" evidence="1">
    <location>
        <begin position="22"/>
        <end position="307"/>
    </location>
</feature>
<dbReference type="CDD" id="cd09083">
    <property type="entry name" value="EEP-1"/>
    <property type="match status" value="1"/>
</dbReference>
<gene>
    <name evidence="3" type="ORF">NQ519_13935</name>
</gene>
<evidence type="ECO:0000256" key="1">
    <source>
        <dbReference type="SAM" id="SignalP"/>
    </source>
</evidence>
<dbReference type="EMBL" id="CP102252">
    <property type="protein sequence ID" value="UWN64830.1"/>
    <property type="molecule type" value="Genomic_DNA"/>
</dbReference>
<evidence type="ECO:0000313" key="4">
    <source>
        <dbReference type="Proteomes" id="UP001058267"/>
    </source>
</evidence>
<accession>A0ABY5V5E1</accession>
<dbReference type="InterPro" id="IPR050410">
    <property type="entry name" value="CCR4/nocturin_mRNA_transcr"/>
</dbReference>
<dbReference type="InterPro" id="IPR005135">
    <property type="entry name" value="Endo/exonuclease/phosphatase"/>
</dbReference>
<sequence>MICKNRFVLFFGMLLSFPACSSSDAGNGAGEEESQPKPQPKEYTDISVISFNIRVDNAADGTNVWRNRRDAVVTMIERERPMLLGLQEAQPHQITYLSEHCPDYAWYGLGRDTGKVPPATDSYAAEETMAVFWRTAELELLDKGTFWLSETPDQVSKGWDASYRRTCTWAGFRHKKSGQTCYFFNTHLDNDGKVAREESIKLLVSRMKTINSKRRVSFLTADFNSNVTDACFAPLHVYMRDARANAAVSDDYPSWNGYGASTGRLDHVFFSGDNCTAREFRTLRGDYGVPYISDHYPVAACFRCSND</sequence>
<evidence type="ECO:0000313" key="3">
    <source>
        <dbReference type="EMBL" id="UWN64830.1"/>
    </source>
</evidence>
<protein>
    <submittedName>
        <fullName evidence="3">Endonuclease/exonuclease/phosphatase family protein</fullName>
    </submittedName>
</protein>
<organism evidence="3 4">
    <name type="scientific">Alistipes senegalensis JC50</name>
    <dbReference type="NCBI Taxonomy" id="1033732"/>
    <lineage>
        <taxon>Bacteria</taxon>
        <taxon>Pseudomonadati</taxon>
        <taxon>Bacteroidota</taxon>
        <taxon>Bacteroidia</taxon>
        <taxon>Bacteroidales</taxon>
        <taxon>Rikenellaceae</taxon>
        <taxon>Alistipes</taxon>
    </lineage>
</organism>
<keyword evidence="4" id="KW-1185">Reference proteome</keyword>
<proteinExistence type="predicted"/>